<protein>
    <submittedName>
        <fullName evidence="1">Uncharacterized protein</fullName>
    </submittedName>
</protein>
<dbReference type="Proteomes" id="UP000507954">
    <property type="component" value="Unassembled WGS sequence"/>
</dbReference>
<evidence type="ECO:0000313" key="1">
    <source>
        <dbReference type="EMBL" id="VTZ65528.1"/>
    </source>
</evidence>
<dbReference type="EMBL" id="CABFNB010000161">
    <property type="protein sequence ID" value="VTZ65528.1"/>
    <property type="molecule type" value="Genomic_DNA"/>
</dbReference>
<proteinExistence type="predicted"/>
<sequence length="66" mass="7264">MTSASGGFAHPQSAPLRYRFTEPFIWQSGPLGACNHIAGGRRTAYNGCTHVSMTDFMRHAGNARFY</sequence>
<reference evidence="1" key="1">
    <citation type="submission" date="2019-06" db="EMBL/GenBank/DDBJ databases">
        <authorList>
            <person name="Le Quere A."/>
            <person name="Colella S."/>
        </authorList>
    </citation>
    <scope>NUCLEOTIDE SEQUENCE</scope>
    <source>
        <strain evidence="1">EmedicaeMD41</strain>
    </source>
</reference>
<accession>A0A508X6Z2</accession>
<organism evidence="1">
    <name type="scientific">Sinorhizobium medicae</name>
    <dbReference type="NCBI Taxonomy" id="110321"/>
    <lineage>
        <taxon>Bacteria</taxon>
        <taxon>Pseudomonadati</taxon>
        <taxon>Pseudomonadota</taxon>
        <taxon>Alphaproteobacteria</taxon>
        <taxon>Hyphomicrobiales</taxon>
        <taxon>Rhizobiaceae</taxon>
        <taxon>Sinorhizobium/Ensifer group</taxon>
        <taxon>Sinorhizobium</taxon>
    </lineage>
</organism>
<dbReference type="AlphaFoldDB" id="A0A508X6Z2"/>
<name>A0A508X6Z2_9HYPH</name>
<gene>
    <name evidence="1" type="ORF">EMEDMD4_90020</name>
</gene>